<keyword evidence="6" id="KW-0597">Phosphoprotein</keyword>
<accession>A0ABP0GMX4</accession>
<evidence type="ECO:0000256" key="9">
    <source>
        <dbReference type="SAM" id="MobiDB-lite"/>
    </source>
</evidence>
<proteinExistence type="inferred from homology"/>
<keyword evidence="7" id="KW-0694">RNA-binding</keyword>
<comment type="caution">
    <text evidence="10">The sequence shown here is derived from an EMBL/GenBank/DDBJ whole genome shotgun (WGS) entry which is preliminary data.</text>
</comment>
<gene>
    <name evidence="10" type="ORF">CVLEPA_LOCUS26404</name>
</gene>
<keyword evidence="11" id="KW-1185">Reference proteome</keyword>
<keyword evidence="5" id="KW-0698">rRNA processing</keyword>
<protein>
    <recommendedName>
        <fullName evidence="3">H/ACA ribonucleoprotein complex non-core subunit NAF1</fullName>
    </recommendedName>
</protein>
<feature type="compositionally biased region" description="Acidic residues" evidence="9">
    <location>
        <begin position="138"/>
        <end position="158"/>
    </location>
</feature>
<feature type="region of interest" description="Disordered" evidence="9">
    <location>
        <begin position="322"/>
        <end position="388"/>
    </location>
</feature>
<sequence length="496" mass="54137">MSSENIIAVSDEAMPKHENIKQELTTPTAYSNDGQKISVTSSGMTKLIEAYSFSDDETNSDNENEHDCNLGSTIFRNPSVKNEAKEDSSLTDVLSNVHNNQASTRTDLSCVSNLQNSAETSDKFVSSMLEAVASIESEPSENESDEISSESSEEESSSETESSSSESSSEDNDEQYRQARLSLQKLEEEKKTTEIGFGSILLETKPEIKNVDVVLPGTVALQVIGEVNSIIDDNVVVIKAIPNKPALNLDSVLFLENRSVLGRIYETFGPVSAPYYVVCFEEGKIHAGVAVNQKVYSAPEIGDFTSYVLTAQLKVLRGSDASWLDDREPPDNAVEYSDDEAERNAKRQKKKRKAPPDNKPIQGDAPNARSRQNRGRGNWTNRSVSIRNPHAQLQDSDVGWMNAVTNIQHYKQGGGPFHRSMTPNLANVPSGPMFGRGFMPGQIPSYSGMMPNPSVSWRPPGCIPPPPGDPSNILTAPAHPHMFPPHSAPIPPPPPP</sequence>
<name>A0ABP0GMX4_CLALP</name>
<feature type="region of interest" description="Disordered" evidence="9">
    <location>
        <begin position="464"/>
        <end position="496"/>
    </location>
</feature>
<dbReference type="Pfam" id="PF04410">
    <property type="entry name" value="Gar1"/>
    <property type="match status" value="1"/>
</dbReference>
<evidence type="ECO:0000256" key="8">
    <source>
        <dbReference type="ARBA" id="ARBA00023242"/>
    </source>
</evidence>
<dbReference type="InterPro" id="IPR009000">
    <property type="entry name" value="Transl_B-barrel_sf"/>
</dbReference>
<dbReference type="Gene3D" id="2.40.10.230">
    <property type="entry name" value="Probable tRNA pseudouridine synthase domain"/>
    <property type="match status" value="1"/>
</dbReference>
<evidence type="ECO:0000313" key="10">
    <source>
        <dbReference type="EMBL" id="CAK8693077.1"/>
    </source>
</evidence>
<evidence type="ECO:0000313" key="11">
    <source>
        <dbReference type="Proteomes" id="UP001642483"/>
    </source>
</evidence>
<dbReference type="Proteomes" id="UP001642483">
    <property type="component" value="Unassembled WGS sequence"/>
</dbReference>
<evidence type="ECO:0000256" key="4">
    <source>
        <dbReference type="ARBA" id="ARBA00022517"/>
    </source>
</evidence>
<dbReference type="SUPFAM" id="SSF50447">
    <property type="entry name" value="Translation proteins"/>
    <property type="match status" value="1"/>
</dbReference>
<reference evidence="10 11" key="1">
    <citation type="submission" date="2024-02" db="EMBL/GenBank/DDBJ databases">
        <authorList>
            <person name="Daric V."/>
            <person name="Darras S."/>
        </authorList>
    </citation>
    <scope>NUCLEOTIDE SEQUENCE [LARGE SCALE GENOMIC DNA]</scope>
</reference>
<comment type="subcellular location">
    <subcellularLocation>
        <location evidence="1">Nucleus</location>
    </subcellularLocation>
</comment>
<feature type="region of interest" description="Disordered" evidence="9">
    <location>
        <begin position="55"/>
        <end position="77"/>
    </location>
</feature>
<feature type="region of interest" description="Disordered" evidence="9">
    <location>
        <begin position="134"/>
        <end position="176"/>
    </location>
</feature>
<comment type="similarity">
    <text evidence="2">Belongs to the NAF1 family.</text>
</comment>
<feature type="compositionally biased region" description="Polar residues" evidence="9">
    <location>
        <begin position="378"/>
        <end position="388"/>
    </location>
</feature>
<dbReference type="InterPro" id="IPR038664">
    <property type="entry name" value="Gar1/Naf1_Cbf5-bd_sf"/>
</dbReference>
<dbReference type="PANTHER" id="PTHR31633:SF1">
    <property type="entry name" value="H_ACA RIBONUCLEOPROTEIN COMPLEX NON-CORE SUBUNIT NAF1"/>
    <property type="match status" value="1"/>
</dbReference>
<organism evidence="10 11">
    <name type="scientific">Clavelina lepadiformis</name>
    <name type="common">Light-bulb sea squirt</name>
    <name type="synonym">Ascidia lepadiformis</name>
    <dbReference type="NCBI Taxonomy" id="159417"/>
    <lineage>
        <taxon>Eukaryota</taxon>
        <taxon>Metazoa</taxon>
        <taxon>Chordata</taxon>
        <taxon>Tunicata</taxon>
        <taxon>Ascidiacea</taxon>
        <taxon>Aplousobranchia</taxon>
        <taxon>Clavelinidae</taxon>
        <taxon>Clavelina</taxon>
    </lineage>
</organism>
<dbReference type="InterPro" id="IPR007504">
    <property type="entry name" value="H/ACA_rnp_Gar1/Naf1"/>
</dbReference>
<evidence type="ECO:0000256" key="7">
    <source>
        <dbReference type="ARBA" id="ARBA00022884"/>
    </source>
</evidence>
<keyword evidence="8" id="KW-0539">Nucleus</keyword>
<evidence type="ECO:0000256" key="3">
    <source>
        <dbReference type="ARBA" id="ARBA00021438"/>
    </source>
</evidence>
<evidence type="ECO:0000256" key="6">
    <source>
        <dbReference type="ARBA" id="ARBA00022553"/>
    </source>
</evidence>
<dbReference type="EMBL" id="CAWYQH010000130">
    <property type="protein sequence ID" value="CAK8693077.1"/>
    <property type="molecule type" value="Genomic_DNA"/>
</dbReference>
<dbReference type="InterPro" id="IPR040309">
    <property type="entry name" value="Naf1"/>
</dbReference>
<keyword evidence="4" id="KW-0690">Ribosome biogenesis</keyword>
<evidence type="ECO:0000256" key="2">
    <source>
        <dbReference type="ARBA" id="ARBA00009801"/>
    </source>
</evidence>
<dbReference type="PANTHER" id="PTHR31633">
    <property type="entry name" value="H/ACA RIBONUCLEOPROTEIN COMPLEX NON-CORE SUBUNIT NAF1"/>
    <property type="match status" value="1"/>
</dbReference>
<feature type="compositionally biased region" description="Pro residues" evidence="9">
    <location>
        <begin position="482"/>
        <end position="496"/>
    </location>
</feature>
<evidence type="ECO:0000256" key="5">
    <source>
        <dbReference type="ARBA" id="ARBA00022552"/>
    </source>
</evidence>
<evidence type="ECO:0000256" key="1">
    <source>
        <dbReference type="ARBA" id="ARBA00004123"/>
    </source>
</evidence>